<organism evidence="3 4">
    <name type="scientific">Melipona quadrifasciata</name>
    <dbReference type="NCBI Taxonomy" id="166423"/>
    <lineage>
        <taxon>Eukaryota</taxon>
        <taxon>Metazoa</taxon>
        <taxon>Ecdysozoa</taxon>
        <taxon>Arthropoda</taxon>
        <taxon>Hexapoda</taxon>
        <taxon>Insecta</taxon>
        <taxon>Pterygota</taxon>
        <taxon>Neoptera</taxon>
        <taxon>Endopterygota</taxon>
        <taxon>Hymenoptera</taxon>
        <taxon>Apocrita</taxon>
        <taxon>Aculeata</taxon>
        <taxon>Apoidea</taxon>
        <taxon>Anthophila</taxon>
        <taxon>Apidae</taxon>
        <taxon>Melipona</taxon>
    </lineage>
</organism>
<feature type="transmembrane region" description="Helical" evidence="1">
    <location>
        <begin position="21"/>
        <end position="38"/>
    </location>
</feature>
<keyword evidence="4" id="KW-1185">Reference proteome</keyword>
<feature type="transmembrane region" description="Helical" evidence="1">
    <location>
        <begin position="50"/>
        <end position="68"/>
    </location>
</feature>
<keyword evidence="1" id="KW-0472">Membrane</keyword>
<name>A0A0N0BFH0_9HYME</name>
<dbReference type="AlphaFoldDB" id="A0A0N0BFH0"/>
<sequence length="81" mass="9006">MQETPTVKSIINNRDRDCLGCRIFSGCGLIGSGLYIAYHSKKFPKLIGKTTMYTIGAALMLLGTARVLDLPPFRKQFNHES</sequence>
<dbReference type="OrthoDB" id="6340866at2759"/>
<proteinExistence type="predicted"/>
<dbReference type="EMBL" id="KQ435798">
    <property type="protein sequence ID" value="KOX73342.1"/>
    <property type="molecule type" value="Genomic_DNA"/>
</dbReference>
<dbReference type="Proteomes" id="UP000053105">
    <property type="component" value="Unassembled WGS sequence"/>
</dbReference>
<evidence type="ECO:0000313" key="3">
    <source>
        <dbReference type="EMBL" id="KOX73342.1"/>
    </source>
</evidence>
<dbReference type="Pfam" id="PF15055">
    <property type="entry name" value="DMAC1_Dmo2"/>
    <property type="match status" value="1"/>
</dbReference>
<evidence type="ECO:0000259" key="2">
    <source>
        <dbReference type="Pfam" id="PF15055"/>
    </source>
</evidence>
<accession>A0A0N0BFH0</accession>
<keyword evidence="1" id="KW-0812">Transmembrane</keyword>
<evidence type="ECO:0000313" key="4">
    <source>
        <dbReference type="Proteomes" id="UP000053105"/>
    </source>
</evidence>
<reference evidence="3 4" key="1">
    <citation type="submission" date="2015-07" db="EMBL/GenBank/DDBJ databases">
        <title>The genome of Melipona quadrifasciata.</title>
        <authorList>
            <person name="Pan H."/>
            <person name="Kapheim K."/>
        </authorList>
    </citation>
    <scope>NUCLEOTIDE SEQUENCE [LARGE SCALE GENOMIC DNA]</scope>
    <source>
        <strain evidence="3">0111107301</strain>
        <tissue evidence="3">Whole body</tissue>
    </source>
</reference>
<dbReference type="InterPro" id="IPR028036">
    <property type="entry name" value="DMAC1-like_dom"/>
</dbReference>
<feature type="domain" description="Distal membrane-arm assembly complex protein 1-like" evidence="2">
    <location>
        <begin position="17"/>
        <end position="63"/>
    </location>
</feature>
<protein>
    <recommendedName>
        <fullName evidence="2">Distal membrane-arm assembly complex protein 1-like domain-containing protein</fullName>
    </recommendedName>
</protein>
<gene>
    <name evidence="3" type="ORF">WN51_14388</name>
</gene>
<keyword evidence="1" id="KW-1133">Transmembrane helix</keyword>
<evidence type="ECO:0000256" key="1">
    <source>
        <dbReference type="SAM" id="Phobius"/>
    </source>
</evidence>